<dbReference type="AlphaFoldDB" id="Q9YBP0"/>
<accession>Q9YBP0</accession>
<organism evidence="2 3">
    <name type="scientific">Aeropyrum pernix (strain ATCC 700893 / DSM 11879 / JCM 9820 / NBRC 100138 / K1)</name>
    <dbReference type="NCBI Taxonomy" id="272557"/>
    <lineage>
        <taxon>Archaea</taxon>
        <taxon>Thermoproteota</taxon>
        <taxon>Thermoprotei</taxon>
        <taxon>Desulfurococcales</taxon>
        <taxon>Desulfurococcaceae</taxon>
        <taxon>Aeropyrum</taxon>
    </lineage>
</organism>
<dbReference type="InterPro" id="IPR036866">
    <property type="entry name" value="RibonucZ/Hydroxyglut_hydro"/>
</dbReference>
<gene>
    <name evidence="2" type="ordered locus">APE_1559.1</name>
</gene>
<reference evidence="2 3" key="1">
    <citation type="journal article" date="1999" name="DNA Res.">
        <title>Complete genome sequence of an aerobic hyper-thermophilic crenarchaeon, Aeropyrum pernix K1.</title>
        <authorList>
            <person name="Kawarabayasi Y."/>
            <person name="Hino Y."/>
            <person name="Horikawa H."/>
            <person name="Yamazaki S."/>
            <person name="Haikawa Y."/>
            <person name="Jin-no K."/>
            <person name="Takahashi M."/>
            <person name="Sekine M."/>
            <person name="Baba S."/>
            <person name="Ankai A."/>
            <person name="Kosugi H."/>
            <person name="Hosoyama A."/>
            <person name="Fukui S."/>
            <person name="Nagai Y."/>
            <person name="Nishijima K."/>
            <person name="Nakazawa H."/>
            <person name="Takamiya M."/>
            <person name="Masuda S."/>
            <person name="Funahashi T."/>
            <person name="Tanaka T."/>
            <person name="Kudoh Y."/>
            <person name="Yamazaki J."/>
            <person name="Kushida N."/>
            <person name="Oguchi A."/>
            <person name="Aoki K."/>
            <person name="Kubota K."/>
            <person name="Nakamura Y."/>
            <person name="Nomura N."/>
            <person name="Sako Y."/>
            <person name="Kikuchi H."/>
        </authorList>
    </citation>
    <scope>NUCLEOTIDE SEQUENCE [LARGE SCALE GENOMIC DNA]</scope>
    <source>
        <strain evidence="3">ATCC 700893 / DSM 11879 / JCM 9820 / NBRC 100138 / K1</strain>
    </source>
</reference>
<dbReference type="EnsemblBacteria" id="BAA80558">
    <property type="protein sequence ID" value="BAA80558"/>
    <property type="gene ID" value="APE_1559.1"/>
</dbReference>
<dbReference type="RefSeq" id="WP_010866448.1">
    <property type="nucleotide sequence ID" value="NC_000854.2"/>
</dbReference>
<dbReference type="Proteomes" id="UP000002518">
    <property type="component" value="Chromosome"/>
</dbReference>
<evidence type="ECO:0000313" key="3">
    <source>
        <dbReference type="Proteomes" id="UP000002518"/>
    </source>
</evidence>
<protein>
    <recommendedName>
        <fullName evidence="1">Metallo-beta-lactamase domain-containing protein</fullName>
    </recommendedName>
</protein>
<feature type="domain" description="Metallo-beta-lactamase" evidence="1">
    <location>
        <begin position="17"/>
        <end position="196"/>
    </location>
</feature>
<dbReference type="EMBL" id="BA000002">
    <property type="protein sequence ID" value="BAA80558.2"/>
    <property type="molecule type" value="Genomic_DNA"/>
</dbReference>
<dbReference type="InterPro" id="IPR001279">
    <property type="entry name" value="Metallo-B-lactamas"/>
</dbReference>
<dbReference type="SUPFAM" id="SSF56281">
    <property type="entry name" value="Metallo-hydrolase/oxidoreductase"/>
    <property type="match status" value="1"/>
</dbReference>
<dbReference type="Gene3D" id="3.60.15.10">
    <property type="entry name" value="Ribonuclease Z/Hydroxyacylglutathione hydrolase-like"/>
    <property type="match status" value="1"/>
</dbReference>
<evidence type="ECO:0000313" key="2">
    <source>
        <dbReference type="EMBL" id="BAA80558.2"/>
    </source>
</evidence>
<dbReference type="SMART" id="SM00849">
    <property type="entry name" value="Lactamase_B"/>
    <property type="match status" value="1"/>
</dbReference>
<sequence>MAGARLVPGPLGGRFPFSNCVLVEDAGFKVLVDTGCEPWERGLVDVDVVVFTHFHPDHIRGFHRLRAGRVAAPEGEEPYAGRLERLALRFAGERWREWISMARLVMDLEGVPEPGEYFRPGEDLCFRGVCIKTYPARGHLQTHTLLELPGGLVHLVDIDLTGFGPWYGNPEASPELFLLDIEAAAEMEARGYLSAHKDRVYSRGEGVEALARFAGRLVEQAEGVYKALEAAGRPLWPWELTGRGIIYRRYLEGMEAIMSYFEGVMIEKLLGLLGLWGCTRKTPGGYVARDCHLGVIKDRITRNILSLA</sequence>
<dbReference type="Pfam" id="PF00753">
    <property type="entry name" value="Lactamase_B"/>
    <property type="match status" value="1"/>
</dbReference>
<dbReference type="eggNOG" id="arCOG00498">
    <property type="taxonomic scope" value="Archaea"/>
</dbReference>
<keyword evidence="3" id="KW-1185">Reference proteome</keyword>
<dbReference type="STRING" id="272557.APE_1559.1"/>
<dbReference type="KEGG" id="ape:APE_1559.1"/>
<dbReference type="GeneID" id="1446095"/>
<name>Q9YBP0_AERPE</name>
<dbReference type="PIR" id="A72534">
    <property type="entry name" value="A72534"/>
</dbReference>
<proteinExistence type="predicted"/>
<evidence type="ECO:0000259" key="1">
    <source>
        <dbReference type="SMART" id="SM00849"/>
    </source>
</evidence>
<dbReference type="CDD" id="cd06262">
    <property type="entry name" value="metallo-hydrolase-like_MBL-fold"/>
    <property type="match status" value="1"/>
</dbReference>